<comment type="similarity">
    <text evidence="1">Belongs to the glycosyltransferase 2 family.</text>
</comment>
<dbReference type="InterPro" id="IPR029044">
    <property type="entry name" value="Nucleotide-diphossugar_trans"/>
</dbReference>
<organism evidence="5 6">
    <name type="scientific">Gemmobacter lutimaris</name>
    <dbReference type="NCBI Taxonomy" id="2306023"/>
    <lineage>
        <taxon>Bacteria</taxon>
        <taxon>Pseudomonadati</taxon>
        <taxon>Pseudomonadota</taxon>
        <taxon>Alphaproteobacteria</taxon>
        <taxon>Rhodobacterales</taxon>
        <taxon>Paracoccaceae</taxon>
        <taxon>Gemmobacter</taxon>
    </lineage>
</organism>
<evidence type="ECO:0000256" key="1">
    <source>
        <dbReference type="ARBA" id="ARBA00006739"/>
    </source>
</evidence>
<dbReference type="RefSeq" id="WP_119136880.1">
    <property type="nucleotide sequence ID" value="NZ_QXXQ01000034.1"/>
</dbReference>
<dbReference type="InterPro" id="IPR001173">
    <property type="entry name" value="Glyco_trans_2-like"/>
</dbReference>
<sequence>MNNEVTIVIPVYNALEETIMCVQSLLESDAANSRIILNDDGSRAGNCAKLIKMFHDFENVEVRSNFQNRGYTANVQFGVDAADTKYVAVINSDTLFPAVWLAPIVSLLERSPYLAAVGPMSNAASYQNIPELKAPSGDFSKNEDFGREQIDREAINAFLQVMFSGIVIDAPILNGFCTVFRQRALKQIGGFSVQDFPTGYGEENDVCMRLMAAGYRLGITPQVFVHHLKSKSFGDVLKKDYSRNGRITLERLYGANFVPSFADVLERNGLLQNVRTLVSGAISTPRSHKVTELREAQWMPLNKSMDPQILRVKGPMTALIWEDLVETVAIQGPDMVQLSYGEHHLRVDLPDGAEVCICTSDPLTSAFCHIANQSFFDGVRLIENIELSPASTLSPLADKLRFGNLFANGQHS</sequence>
<evidence type="ECO:0000256" key="2">
    <source>
        <dbReference type="ARBA" id="ARBA00022676"/>
    </source>
</evidence>
<keyword evidence="6" id="KW-1185">Reference proteome</keyword>
<name>A0A398BMB1_9RHOB</name>
<dbReference type="PANTHER" id="PTHR43179:SF12">
    <property type="entry name" value="GALACTOFURANOSYLTRANSFERASE GLFT2"/>
    <property type="match status" value="1"/>
</dbReference>
<accession>A0A398BMB1</accession>
<dbReference type="Pfam" id="PF00535">
    <property type="entry name" value="Glycos_transf_2"/>
    <property type="match status" value="1"/>
</dbReference>
<dbReference type="PANTHER" id="PTHR43179">
    <property type="entry name" value="RHAMNOSYLTRANSFERASE WBBL"/>
    <property type="match status" value="1"/>
</dbReference>
<dbReference type="AlphaFoldDB" id="A0A398BMB1"/>
<keyword evidence="2" id="KW-0328">Glycosyltransferase</keyword>
<dbReference type="EMBL" id="QXXQ01000034">
    <property type="protein sequence ID" value="RID89648.1"/>
    <property type="molecule type" value="Genomic_DNA"/>
</dbReference>
<evidence type="ECO:0000313" key="5">
    <source>
        <dbReference type="EMBL" id="RID89648.1"/>
    </source>
</evidence>
<feature type="domain" description="Glycosyltransferase 2-like" evidence="4">
    <location>
        <begin position="6"/>
        <end position="119"/>
    </location>
</feature>
<proteinExistence type="inferred from homology"/>
<keyword evidence="3 5" id="KW-0808">Transferase</keyword>
<dbReference type="Gene3D" id="3.90.550.10">
    <property type="entry name" value="Spore Coat Polysaccharide Biosynthesis Protein SpsA, Chain A"/>
    <property type="match status" value="1"/>
</dbReference>
<dbReference type="SUPFAM" id="SSF53448">
    <property type="entry name" value="Nucleotide-diphospho-sugar transferases"/>
    <property type="match status" value="1"/>
</dbReference>
<evidence type="ECO:0000259" key="4">
    <source>
        <dbReference type="Pfam" id="PF00535"/>
    </source>
</evidence>
<comment type="caution">
    <text evidence="5">The sequence shown here is derived from an EMBL/GenBank/DDBJ whole genome shotgun (WGS) entry which is preliminary data.</text>
</comment>
<protein>
    <submittedName>
        <fullName evidence="5">Glycosyltransferase</fullName>
    </submittedName>
</protein>
<dbReference type="OrthoDB" id="9771846at2"/>
<gene>
    <name evidence="5" type="ORF">D2N39_22125</name>
</gene>
<dbReference type="Proteomes" id="UP000266649">
    <property type="component" value="Unassembled WGS sequence"/>
</dbReference>
<evidence type="ECO:0000256" key="3">
    <source>
        <dbReference type="ARBA" id="ARBA00022679"/>
    </source>
</evidence>
<evidence type="ECO:0000313" key="6">
    <source>
        <dbReference type="Proteomes" id="UP000266649"/>
    </source>
</evidence>
<reference evidence="5 6" key="1">
    <citation type="submission" date="2018-09" db="EMBL/GenBank/DDBJ databases">
        <title>Gemmobacter lutimaris sp. nov., a marine bacterium isolated from tidal flat.</title>
        <authorList>
            <person name="Lee D.W."/>
            <person name="Yoo Y."/>
            <person name="Kim J.-J."/>
            <person name="Kim B.S."/>
        </authorList>
    </citation>
    <scope>NUCLEOTIDE SEQUENCE [LARGE SCALE GENOMIC DNA]</scope>
    <source>
        <strain evidence="5 6">YJ-T1-11</strain>
    </source>
</reference>
<dbReference type="GO" id="GO:0016757">
    <property type="term" value="F:glycosyltransferase activity"/>
    <property type="evidence" value="ECO:0007669"/>
    <property type="project" value="UniProtKB-KW"/>
</dbReference>